<sequence>MLIFNKRQKVDFIVCGTQKGGTSALDYYLRKHPEIGMANKKELHFFDNENIFNQKKIKYSQYENQFNFKLKKKVYGEITPIYMYWKPCCKRIWDYNPNIKLIFILRNPIERAFSHWNMEFDKNLESNNFINSIQTEINNNTNQPDLQHRVKSYIYRGFYSEQIIRFKNTFPENQLKFVKYEDFKIHQQEKLNDIFNFLGVNSNNYFYERRTIHKRKKHSNISQESKDFLINIFREDIKKVESLLNWNCNDWC</sequence>
<gene>
    <name evidence="4" type="ORF">PK35_13855</name>
</gene>
<evidence type="ECO:0000256" key="1">
    <source>
        <dbReference type="ARBA" id="ARBA00022679"/>
    </source>
</evidence>
<evidence type="ECO:0000313" key="4">
    <source>
        <dbReference type="EMBL" id="KJD31496.1"/>
    </source>
</evidence>
<organism evidence="4 5">
    <name type="scientific">Neotamlana nanhaiensis</name>
    <dbReference type="NCBI Taxonomy" id="1382798"/>
    <lineage>
        <taxon>Bacteria</taxon>
        <taxon>Pseudomonadati</taxon>
        <taxon>Bacteroidota</taxon>
        <taxon>Flavobacteriia</taxon>
        <taxon>Flavobacteriales</taxon>
        <taxon>Flavobacteriaceae</taxon>
        <taxon>Neotamlana</taxon>
    </lineage>
</organism>
<evidence type="ECO:0000256" key="2">
    <source>
        <dbReference type="ARBA" id="ARBA00023180"/>
    </source>
</evidence>
<comment type="caution">
    <text evidence="4">The sequence shown here is derived from an EMBL/GenBank/DDBJ whole genome shotgun (WGS) entry which is preliminary data.</text>
</comment>
<dbReference type="InterPro" id="IPR000863">
    <property type="entry name" value="Sulfotransferase_dom"/>
</dbReference>
<dbReference type="InterPro" id="IPR037359">
    <property type="entry name" value="NST/OST"/>
</dbReference>
<dbReference type="Proteomes" id="UP000032361">
    <property type="component" value="Unassembled WGS sequence"/>
</dbReference>
<evidence type="ECO:0000259" key="3">
    <source>
        <dbReference type="Pfam" id="PF00685"/>
    </source>
</evidence>
<accession>A0A0D7VXC4</accession>
<dbReference type="PANTHER" id="PTHR10605">
    <property type="entry name" value="HEPARAN SULFATE SULFOTRANSFERASE"/>
    <property type="match status" value="1"/>
</dbReference>
<protein>
    <recommendedName>
        <fullName evidence="3">Sulfotransferase domain-containing protein</fullName>
    </recommendedName>
</protein>
<evidence type="ECO:0000313" key="5">
    <source>
        <dbReference type="Proteomes" id="UP000032361"/>
    </source>
</evidence>
<dbReference type="GO" id="GO:0008146">
    <property type="term" value="F:sulfotransferase activity"/>
    <property type="evidence" value="ECO:0007669"/>
    <property type="project" value="InterPro"/>
</dbReference>
<dbReference type="InterPro" id="IPR027417">
    <property type="entry name" value="P-loop_NTPase"/>
</dbReference>
<name>A0A0D7VXC4_9FLAO</name>
<dbReference type="PANTHER" id="PTHR10605:SF56">
    <property type="entry name" value="BIFUNCTIONAL HEPARAN SULFATE N-DEACETYLASE_N-SULFOTRANSFERASE"/>
    <property type="match status" value="1"/>
</dbReference>
<keyword evidence="5" id="KW-1185">Reference proteome</keyword>
<proteinExistence type="predicted"/>
<dbReference type="Pfam" id="PF00685">
    <property type="entry name" value="Sulfotransfer_1"/>
    <property type="match status" value="1"/>
</dbReference>
<dbReference type="Gene3D" id="3.40.50.300">
    <property type="entry name" value="P-loop containing nucleotide triphosphate hydrolases"/>
    <property type="match status" value="1"/>
</dbReference>
<keyword evidence="2" id="KW-0325">Glycoprotein</keyword>
<dbReference type="PATRIC" id="fig|1382798.3.peg.1333"/>
<dbReference type="EMBL" id="JTDV01000014">
    <property type="protein sequence ID" value="KJD31496.1"/>
    <property type="molecule type" value="Genomic_DNA"/>
</dbReference>
<feature type="domain" description="Sulfotransferase" evidence="3">
    <location>
        <begin position="11"/>
        <end position="209"/>
    </location>
</feature>
<dbReference type="SUPFAM" id="SSF52540">
    <property type="entry name" value="P-loop containing nucleoside triphosphate hydrolases"/>
    <property type="match status" value="1"/>
</dbReference>
<dbReference type="OrthoDB" id="981508at2"/>
<dbReference type="RefSeq" id="WP_044627169.1">
    <property type="nucleotide sequence ID" value="NZ_JTDV01000014.1"/>
</dbReference>
<reference evidence="4 5" key="1">
    <citation type="journal article" date="2015" name="Antonie Van Leeuwenhoek">
        <title>Tamlana nanhaiensis sp. nov., isolated from surface seawater collected from the South China Sea.</title>
        <authorList>
            <person name="Liu X."/>
            <person name="Lai Q."/>
            <person name="Du Y."/>
            <person name="Li G."/>
            <person name="Sun F."/>
            <person name="Shao Z."/>
        </authorList>
    </citation>
    <scope>NUCLEOTIDE SEQUENCE [LARGE SCALE GENOMIC DNA]</scope>
    <source>
        <strain evidence="4 5">FHC16</strain>
    </source>
</reference>
<dbReference type="AlphaFoldDB" id="A0A0D7VXC4"/>
<dbReference type="STRING" id="1382798.PK35_13855"/>
<keyword evidence="1" id="KW-0808">Transferase</keyword>